<accession>A0ABU1DD01</accession>
<protein>
    <recommendedName>
        <fullName evidence="2">GHMP kinase C-terminal domain-containing protein</fullName>
    </recommendedName>
</protein>
<feature type="compositionally biased region" description="Basic and acidic residues" evidence="1">
    <location>
        <begin position="1"/>
        <end position="14"/>
    </location>
</feature>
<dbReference type="SUPFAM" id="SSF55060">
    <property type="entry name" value="GHMP Kinase, C-terminal domain"/>
    <property type="match status" value="1"/>
</dbReference>
<reference evidence="3" key="1">
    <citation type="submission" date="2020-10" db="EMBL/GenBank/DDBJ databases">
        <authorList>
            <person name="Abbas A."/>
            <person name="Razzaq R."/>
            <person name="Waqas M."/>
            <person name="Abbas N."/>
            <person name="Nielsen T.K."/>
            <person name="Hansen L.H."/>
            <person name="Hussain S."/>
            <person name="Shahid M."/>
        </authorList>
    </citation>
    <scope>NUCLEOTIDE SEQUENCE</scope>
    <source>
        <strain evidence="3">S14</strain>
    </source>
</reference>
<dbReference type="InterPro" id="IPR036554">
    <property type="entry name" value="GHMP_kinase_C_sf"/>
</dbReference>
<dbReference type="EMBL" id="JADBEO010000008">
    <property type="protein sequence ID" value="MDR4305986.1"/>
    <property type="molecule type" value="Genomic_DNA"/>
</dbReference>
<evidence type="ECO:0000256" key="1">
    <source>
        <dbReference type="SAM" id="MobiDB-lite"/>
    </source>
</evidence>
<sequence>NNESRRNQTERDPSPCKGEGWVGIVPDKASPLTDLYPIPLEELISARNDLEPPARALMAEIALGIDALSATDGCRLARMSGSGATVFGLFEDQRAARRAARALRARLPGWWIRPSMLR</sequence>
<evidence type="ECO:0000313" key="3">
    <source>
        <dbReference type="EMBL" id="MDR4305986.1"/>
    </source>
</evidence>
<feature type="region of interest" description="Disordered" evidence="1">
    <location>
        <begin position="1"/>
        <end position="22"/>
    </location>
</feature>
<feature type="non-terminal residue" evidence="3">
    <location>
        <position position="1"/>
    </location>
</feature>
<keyword evidence="4" id="KW-1185">Reference proteome</keyword>
<dbReference type="Gene3D" id="3.30.70.890">
    <property type="entry name" value="GHMP kinase, C-terminal domain"/>
    <property type="match status" value="1"/>
</dbReference>
<comment type="caution">
    <text evidence="3">The sequence shown here is derived from an EMBL/GenBank/DDBJ whole genome shotgun (WGS) entry which is preliminary data.</text>
</comment>
<feature type="domain" description="GHMP kinase C-terminal" evidence="2">
    <location>
        <begin position="43"/>
        <end position="108"/>
    </location>
</feature>
<gene>
    <name evidence="3" type="ORF">IHQ68_05050</name>
</gene>
<dbReference type="Proteomes" id="UP001181622">
    <property type="component" value="Unassembled WGS sequence"/>
</dbReference>
<organism evidence="3 4">
    <name type="scientific">Chelatococcus sambhunathii</name>
    <dbReference type="NCBI Taxonomy" id="363953"/>
    <lineage>
        <taxon>Bacteria</taxon>
        <taxon>Pseudomonadati</taxon>
        <taxon>Pseudomonadota</taxon>
        <taxon>Alphaproteobacteria</taxon>
        <taxon>Hyphomicrobiales</taxon>
        <taxon>Chelatococcaceae</taxon>
        <taxon>Chelatococcus</taxon>
    </lineage>
</organism>
<dbReference type="InterPro" id="IPR013750">
    <property type="entry name" value="GHMP_kinase_C_dom"/>
</dbReference>
<dbReference type="Pfam" id="PF08544">
    <property type="entry name" value="GHMP_kinases_C"/>
    <property type="match status" value="1"/>
</dbReference>
<proteinExistence type="predicted"/>
<evidence type="ECO:0000259" key="2">
    <source>
        <dbReference type="Pfam" id="PF08544"/>
    </source>
</evidence>
<evidence type="ECO:0000313" key="4">
    <source>
        <dbReference type="Proteomes" id="UP001181622"/>
    </source>
</evidence>
<name>A0ABU1DD01_9HYPH</name>